<dbReference type="RefSeq" id="WP_021746867.1">
    <property type="nucleotide sequence ID" value="NZ_KI271422.1"/>
</dbReference>
<dbReference type="Proteomes" id="UP000016626">
    <property type="component" value="Unassembled WGS sequence"/>
</dbReference>
<dbReference type="EMBL" id="AWVM01000102">
    <property type="protein sequence ID" value="ERK48240.1"/>
    <property type="molecule type" value="Genomic_DNA"/>
</dbReference>
<proteinExistence type="predicted"/>
<sequence>MKEVDSFALSNAQLNVKQSFTIFIRGRNFQGSNLKRIVLKVTQQIV</sequence>
<accession>U2PCJ0</accession>
<dbReference type="HOGENOM" id="CLU_3185396_0_0_0"/>
<dbReference type="PATRIC" id="fig|888055.3.peg.1878"/>
<reference evidence="1 2" key="1">
    <citation type="submission" date="2013-06" db="EMBL/GenBank/DDBJ databases">
        <authorList>
            <person name="Weinstock G."/>
            <person name="Sodergren E."/>
            <person name="Lobos E.A."/>
            <person name="Fulton L."/>
            <person name="Fulton R."/>
            <person name="Courtney L."/>
            <person name="Fronick C."/>
            <person name="O'Laughlin M."/>
            <person name="Godfrey J."/>
            <person name="Wilson R.M."/>
            <person name="Miner T."/>
            <person name="Farmer C."/>
            <person name="Delehaunty K."/>
            <person name="Cordes M."/>
            <person name="Minx P."/>
            <person name="Tomlinson C."/>
            <person name="Chen J."/>
            <person name="Wollam A."/>
            <person name="Pepin K.H."/>
            <person name="Bhonagiri V."/>
            <person name="Zhang X."/>
            <person name="Warren W."/>
            <person name="Mitreva M."/>
            <person name="Mardis E.R."/>
            <person name="Wilson R.K."/>
        </authorList>
    </citation>
    <scope>NUCLEOTIDE SEQUENCE [LARGE SCALE GENOMIC DNA]</scope>
    <source>
        <strain evidence="1 2">F0279</strain>
    </source>
</reference>
<comment type="caution">
    <text evidence="1">The sequence shown here is derived from an EMBL/GenBank/DDBJ whole genome shotgun (WGS) entry which is preliminary data.</text>
</comment>
<name>U2PCJ0_LEPWF</name>
<dbReference type="AlphaFoldDB" id="U2PCJ0"/>
<protein>
    <submittedName>
        <fullName evidence="1">Uncharacterized protein</fullName>
    </submittedName>
</protein>
<evidence type="ECO:0000313" key="1">
    <source>
        <dbReference type="EMBL" id="ERK48240.1"/>
    </source>
</evidence>
<organism evidence="1 2">
    <name type="scientific">Leptotrichia wadei (strain F0279)</name>
    <dbReference type="NCBI Taxonomy" id="888055"/>
    <lineage>
        <taxon>Bacteria</taxon>
        <taxon>Fusobacteriati</taxon>
        <taxon>Fusobacteriota</taxon>
        <taxon>Fusobacteriia</taxon>
        <taxon>Fusobacteriales</taxon>
        <taxon>Leptotrichiaceae</taxon>
        <taxon>Leptotrichia</taxon>
    </lineage>
</organism>
<gene>
    <name evidence="1" type="ORF">HMPREF9015_01956</name>
</gene>
<evidence type="ECO:0000313" key="2">
    <source>
        <dbReference type="Proteomes" id="UP000016626"/>
    </source>
</evidence>